<evidence type="ECO:0000256" key="5">
    <source>
        <dbReference type="ARBA" id="ARBA00022989"/>
    </source>
</evidence>
<evidence type="ECO:0000313" key="10">
    <source>
        <dbReference type="Proteomes" id="UP000272051"/>
    </source>
</evidence>
<dbReference type="Proteomes" id="UP000272051">
    <property type="component" value="Unassembled WGS sequence"/>
</dbReference>
<dbReference type="Pfam" id="PF02416">
    <property type="entry name" value="TatA_B_E"/>
    <property type="match status" value="1"/>
</dbReference>
<gene>
    <name evidence="8" type="ORF">DRJ31_08495</name>
    <name evidence="9" type="ORF">DRJ33_04360</name>
</gene>
<dbReference type="Gene3D" id="1.20.5.3310">
    <property type="match status" value="1"/>
</dbReference>
<evidence type="ECO:0000313" key="11">
    <source>
        <dbReference type="Proteomes" id="UP000278475"/>
    </source>
</evidence>
<evidence type="ECO:0000313" key="8">
    <source>
        <dbReference type="EMBL" id="RLE47676.1"/>
    </source>
</evidence>
<keyword evidence="5" id="KW-1133">Transmembrane helix</keyword>
<dbReference type="EMBL" id="QMQX01000063">
    <property type="protein sequence ID" value="RLE52192.1"/>
    <property type="molecule type" value="Genomic_DNA"/>
</dbReference>
<accession>A0A497EYR7</accession>
<evidence type="ECO:0000256" key="2">
    <source>
        <dbReference type="ARBA" id="ARBA00022448"/>
    </source>
</evidence>
<name>A0A497EYR7_9CREN</name>
<evidence type="ECO:0000256" key="7">
    <source>
        <dbReference type="ARBA" id="ARBA00023136"/>
    </source>
</evidence>
<keyword evidence="6" id="KW-0811">Translocation</keyword>
<evidence type="ECO:0000313" key="9">
    <source>
        <dbReference type="EMBL" id="RLE52192.1"/>
    </source>
</evidence>
<evidence type="ECO:0000256" key="1">
    <source>
        <dbReference type="ARBA" id="ARBA00004167"/>
    </source>
</evidence>
<keyword evidence="2" id="KW-0813">Transport</keyword>
<evidence type="ECO:0000256" key="6">
    <source>
        <dbReference type="ARBA" id="ARBA00023010"/>
    </source>
</evidence>
<protein>
    <recommendedName>
        <fullName evidence="12">Twin-arginine translocase TatA/TatE family subunit</fullName>
    </recommendedName>
</protein>
<dbReference type="GO" id="GO:0015031">
    <property type="term" value="P:protein transport"/>
    <property type="evidence" value="ECO:0007669"/>
    <property type="project" value="UniProtKB-KW"/>
</dbReference>
<dbReference type="PANTHER" id="PTHR42982:SF1">
    <property type="entry name" value="SEC-INDEPENDENT PROTEIN TRANSLOCASE PROTEIN TATA"/>
    <property type="match status" value="1"/>
</dbReference>
<sequence length="108" mass="12129">MLGFWELMAIFIIVLLLFGKGKAIEVARTIGEAVREFNRARSEIEKAALTPVASPIQQKIVQQRWAKDIYDLAKKMGIPTENKPLAEITKELTKKLVLEEAEKSSTST</sequence>
<comment type="caution">
    <text evidence="9">The sequence shown here is derived from an EMBL/GenBank/DDBJ whole genome shotgun (WGS) entry which is preliminary data.</text>
</comment>
<dbReference type="GO" id="GO:0016020">
    <property type="term" value="C:membrane"/>
    <property type="evidence" value="ECO:0007669"/>
    <property type="project" value="UniProtKB-ARBA"/>
</dbReference>
<keyword evidence="4" id="KW-0653">Protein transport</keyword>
<evidence type="ECO:0000256" key="4">
    <source>
        <dbReference type="ARBA" id="ARBA00022927"/>
    </source>
</evidence>
<reference evidence="10 11" key="1">
    <citation type="submission" date="2018-06" db="EMBL/GenBank/DDBJ databases">
        <title>Extensive metabolic versatility and redundancy in microbially diverse, dynamic hydrothermal sediments.</title>
        <authorList>
            <person name="Dombrowski N."/>
            <person name="Teske A."/>
            <person name="Baker B.J."/>
        </authorList>
    </citation>
    <scope>NUCLEOTIDE SEQUENCE [LARGE SCALE GENOMIC DNA]</scope>
    <source>
        <strain evidence="9">B34_G17</strain>
        <strain evidence="8">B66_G16</strain>
    </source>
</reference>
<evidence type="ECO:0000256" key="3">
    <source>
        <dbReference type="ARBA" id="ARBA00022692"/>
    </source>
</evidence>
<dbReference type="EMBL" id="QMQV01000112">
    <property type="protein sequence ID" value="RLE47676.1"/>
    <property type="molecule type" value="Genomic_DNA"/>
</dbReference>
<evidence type="ECO:0008006" key="12">
    <source>
        <dbReference type="Google" id="ProtNLM"/>
    </source>
</evidence>
<comment type="subcellular location">
    <subcellularLocation>
        <location evidence="1">Membrane</location>
        <topology evidence="1">Single-pass membrane protein</topology>
    </subcellularLocation>
</comment>
<dbReference type="PANTHER" id="PTHR42982">
    <property type="entry name" value="SEC-INDEPENDENT PROTEIN TRANSLOCASE PROTEIN TATA"/>
    <property type="match status" value="1"/>
</dbReference>
<dbReference type="AlphaFoldDB" id="A0A497EYR7"/>
<keyword evidence="7" id="KW-0472">Membrane</keyword>
<proteinExistence type="predicted"/>
<dbReference type="InterPro" id="IPR003369">
    <property type="entry name" value="TatA/B/E"/>
</dbReference>
<dbReference type="Proteomes" id="UP000278475">
    <property type="component" value="Unassembled WGS sequence"/>
</dbReference>
<keyword evidence="3" id="KW-0812">Transmembrane</keyword>
<organism evidence="9 10">
    <name type="scientific">Thermoproteota archaeon</name>
    <dbReference type="NCBI Taxonomy" id="2056631"/>
    <lineage>
        <taxon>Archaea</taxon>
        <taxon>Thermoproteota</taxon>
    </lineage>
</organism>